<accession>A0ABV7L3E4</accession>
<keyword evidence="3" id="KW-1185">Reference proteome</keyword>
<protein>
    <submittedName>
        <fullName evidence="2">Uncharacterized protein</fullName>
    </submittedName>
</protein>
<evidence type="ECO:0000313" key="3">
    <source>
        <dbReference type="Proteomes" id="UP001595528"/>
    </source>
</evidence>
<reference evidence="3" key="1">
    <citation type="journal article" date="2019" name="Int. J. Syst. Evol. Microbiol.">
        <title>The Global Catalogue of Microorganisms (GCM) 10K type strain sequencing project: providing services to taxonomists for standard genome sequencing and annotation.</title>
        <authorList>
            <consortium name="The Broad Institute Genomics Platform"/>
            <consortium name="The Broad Institute Genome Sequencing Center for Infectious Disease"/>
            <person name="Wu L."/>
            <person name="Ma J."/>
        </authorList>
    </citation>
    <scope>NUCLEOTIDE SEQUENCE [LARGE SCALE GENOMIC DNA]</scope>
    <source>
        <strain evidence="3">KCTC 42964</strain>
    </source>
</reference>
<evidence type="ECO:0000256" key="1">
    <source>
        <dbReference type="SAM" id="MobiDB-lite"/>
    </source>
</evidence>
<feature type="region of interest" description="Disordered" evidence="1">
    <location>
        <begin position="77"/>
        <end position="96"/>
    </location>
</feature>
<dbReference type="RefSeq" id="WP_379903076.1">
    <property type="nucleotide sequence ID" value="NZ_JBHRTR010000031.1"/>
</dbReference>
<sequence>MTRANTEDNDTTDAGLRLRVTTAPILTVDYDLYAHYLEDSDLSKEQKQEFLQALWSIIVDFVALGFEVHPVQQAQDACGKLPEKRRNQPESAPDSLKYRDQFTSKIFKKAAGGIDSTAEERNFE</sequence>
<proteinExistence type="predicted"/>
<name>A0ABV7L3E4_9PROT</name>
<evidence type="ECO:0000313" key="2">
    <source>
        <dbReference type="EMBL" id="MFC3229147.1"/>
    </source>
</evidence>
<dbReference type="EMBL" id="JBHRTR010000031">
    <property type="protein sequence ID" value="MFC3229147.1"/>
    <property type="molecule type" value="Genomic_DNA"/>
</dbReference>
<gene>
    <name evidence="2" type="ORF">ACFOGJ_18015</name>
</gene>
<dbReference type="Proteomes" id="UP001595528">
    <property type="component" value="Unassembled WGS sequence"/>
</dbReference>
<comment type="caution">
    <text evidence="2">The sequence shown here is derived from an EMBL/GenBank/DDBJ whole genome shotgun (WGS) entry which is preliminary data.</text>
</comment>
<organism evidence="2 3">
    <name type="scientific">Marinibaculum pumilum</name>
    <dbReference type="NCBI Taxonomy" id="1766165"/>
    <lineage>
        <taxon>Bacteria</taxon>
        <taxon>Pseudomonadati</taxon>
        <taxon>Pseudomonadota</taxon>
        <taxon>Alphaproteobacteria</taxon>
        <taxon>Rhodospirillales</taxon>
        <taxon>Rhodospirillaceae</taxon>
        <taxon>Marinibaculum</taxon>
    </lineage>
</organism>